<dbReference type="InterPro" id="IPR029058">
    <property type="entry name" value="AB_hydrolase_fold"/>
</dbReference>
<evidence type="ECO:0000313" key="1">
    <source>
        <dbReference type="EMBL" id="THD83438.1"/>
    </source>
</evidence>
<dbReference type="Gene3D" id="3.40.50.1820">
    <property type="entry name" value="alpha/beta hydrolase"/>
    <property type="match status" value="1"/>
</dbReference>
<evidence type="ECO:0008006" key="3">
    <source>
        <dbReference type="Google" id="ProtNLM"/>
    </source>
</evidence>
<dbReference type="AlphaFoldDB" id="A0A4S3MM37"/>
<organism evidence="1 2">
    <name type="scientific">Aliigemmobacter aestuarii</name>
    <dbReference type="NCBI Taxonomy" id="1445661"/>
    <lineage>
        <taxon>Bacteria</taxon>
        <taxon>Pseudomonadati</taxon>
        <taxon>Pseudomonadota</taxon>
        <taxon>Alphaproteobacteria</taxon>
        <taxon>Rhodobacterales</taxon>
        <taxon>Paracoccaceae</taxon>
        <taxon>Aliigemmobacter</taxon>
    </lineage>
</organism>
<dbReference type="Proteomes" id="UP000309450">
    <property type="component" value="Unassembled WGS sequence"/>
</dbReference>
<comment type="caution">
    <text evidence="1">The sequence shown here is derived from an EMBL/GenBank/DDBJ whole genome shotgun (WGS) entry which is preliminary data.</text>
</comment>
<name>A0A4S3MM37_9RHOB</name>
<gene>
    <name evidence="1" type="ORF">E7811_09095</name>
</gene>
<dbReference type="EMBL" id="SSND01000002">
    <property type="protein sequence ID" value="THD83438.1"/>
    <property type="molecule type" value="Genomic_DNA"/>
</dbReference>
<dbReference type="RefSeq" id="WP_136394333.1">
    <property type="nucleotide sequence ID" value="NZ_SSND01000002.1"/>
</dbReference>
<accession>A0A4S3MM37</accession>
<sequence length="252" mass="26847">MSPPMSPAVSPPVPSALIRLWDRPPLAIDHRPGTGDGMVLSFASVGHDPARPPAPEFLRSATAGGRAALFISDASRSWANAPDWPEALATARDRTGRGPGTRLLALGVSMGGFSALAAGTVLPLAAILAIGPQYSVNPALMPDETRWRDWTARITDWRFPVAPLPEGPWIVLMHGLADDARQARAFPERPGVDHILFPGIPHSDLAAHLKARGVLAGLIEAALQDDRRRLLRITSGAGGVLRRRTPALLQPD</sequence>
<protein>
    <recommendedName>
        <fullName evidence="3">Alpha/beta hydrolase</fullName>
    </recommendedName>
</protein>
<proteinExistence type="predicted"/>
<reference evidence="1 2" key="1">
    <citation type="submission" date="2019-04" db="EMBL/GenBank/DDBJ databases">
        <title>Draft genome sequence of Gemmobacter aestuarii sp. nov.</title>
        <authorList>
            <person name="Hameed A."/>
            <person name="Lin S.-Y."/>
            <person name="Shahina M."/>
            <person name="Lai W.-A."/>
            <person name="Young C.-C."/>
        </authorList>
    </citation>
    <scope>NUCLEOTIDE SEQUENCE [LARGE SCALE GENOMIC DNA]</scope>
    <source>
        <strain evidence="1 2">CC-PW-75</strain>
    </source>
</reference>
<dbReference type="OrthoDB" id="7840740at2"/>
<evidence type="ECO:0000313" key="2">
    <source>
        <dbReference type="Proteomes" id="UP000309450"/>
    </source>
</evidence>
<keyword evidence="2" id="KW-1185">Reference proteome</keyword>
<dbReference type="SUPFAM" id="SSF53474">
    <property type="entry name" value="alpha/beta-Hydrolases"/>
    <property type="match status" value="1"/>
</dbReference>